<dbReference type="SUPFAM" id="SSF56112">
    <property type="entry name" value="Protein kinase-like (PK-like)"/>
    <property type="match status" value="1"/>
</dbReference>
<keyword evidence="11" id="KW-0418">Kinase</keyword>
<dbReference type="EMBL" id="MN200103">
    <property type="protein sequence ID" value="QIJ58383.1"/>
    <property type="molecule type" value="mRNA"/>
</dbReference>
<dbReference type="InterPro" id="IPR002011">
    <property type="entry name" value="Tyr_kinase_rcpt_2_CS"/>
</dbReference>
<dbReference type="Gene3D" id="2.10.220.10">
    <property type="entry name" value="Hormone Receptor, Insulin-like Growth Factor Receptor 1, Chain A, domain 2"/>
    <property type="match status" value="1"/>
</dbReference>
<comment type="similarity">
    <text evidence="22">Belongs to the protein kinase superfamily. Tyr protein kinase family. Insulin receptor subfamily.</text>
</comment>
<dbReference type="Gene3D" id="1.10.510.10">
    <property type="entry name" value="Transferase(Phosphotransferase) domain 1"/>
    <property type="match status" value="1"/>
</dbReference>
<dbReference type="Gene3D" id="3.80.20.20">
    <property type="entry name" value="Receptor L-domain"/>
    <property type="match status" value="2"/>
</dbReference>
<dbReference type="PANTHER" id="PTHR24416">
    <property type="entry name" value="TYROSINE-PROTEIN KINASE RECEPTOR"/>
    <property type="match status" value="1"/>
</dbReference>
<dbReference type="SUPFAM" id="SSF52058">
    <property type="entry name" value="L domain-like"/>
    <property type="match status" value="2"/>
</dbReference>
<dbReference type="FunFam" id="3.80.20.20:FF:000001">
    <property type="entry name" value="Tyrosine-protein kinase receptor"/>
    <property type="match status" value="1"/>
</dbReference>
<evidence type="ECO:0000256" key="4">
    <source>
        <dbReference type="ARBA" id="ARBA00022679"/>
    </source>
</evidence>
<dbReference type="SUPFAM" id="SSF57184">
    <property type="entry name" value="Growth factor receptor domain"/>
    <property type="match status" value="1"/>
</dbReference>
<dbReference type="CDD" id="cd05032">
    <property type="entry name" value="PTKc_InsR_like"/>
    <property type="match status" value="1"/>
</dbReference>
<evidence type="ECO:0000256" key="9">
    <source>
        <dbReference type="ARBA" id="ARBA00022737"/>
    </source>
</evidence>
<dbReference type="PROSITE" id="PS50011">
    <property type="entry name" value="PROTEIN_KINASE_DOM"/>
    <property type="match status" value="1"/>
</dbReference>
<keyword evidence="4" id="KW-0808">Transferase</keyword>
<comment type="subcellular location">
    <subcellularLocation>
        <location evidence="2">Membrane</location>
        <topology evidence="2">Single-pass type I membrane protein</topology>
    </subcellularLocation>
</comment>
<dbReference type="SMART" id="SM00060">
    <property type="entry name" value="FN3"/>
    <property type="match status" value="3"/>
</dbReference>
<dbReference type="SMART" id="SM00219">
    <property type="entry name" value="TyrKc"/>
    <property type="match status" value="1"/>
</dbReference>
<keyword evidence="19" id="KW-0464">Manganese</keyword>
<evidence type="ECO:0000256" key="8">
    <source>
        <dbReference type="ARBA" id="ARBA00022729"/>
    </source>
</evidence>
<evidence type="ECO:0000256" key="19">
    <source>
        <dbReference type="ARBA" id="ARBA00023211"/>
    </source>
</evidence>
<dbReference type="InterPro" id="IPR020635">
    <property type="entry name" value="Tyr_kinase_cat_dom"/>
</dbReference>
<dbReference type="FunFam" id="2.60.40.10:FF:001941">
    <property type="entry name" value="Tyrosine-protein kinase receptor"/>
    <property type="match status" value="1"/>
</dbReference>
<organism evidence="28">
    <name type="scientific">Embiratermes neotenicus</name>
    <dbReference type="NCBI Taxonomy" id="1367269"/>
    <lineage>
        <taxon>Eukaryota</taxon>
        <taxon>Metazoa</taxon>
        <taxon>Ecdysozoa</taxon>
        <taxon>Arthropoda</taxon>
        <taxon>Hexapoda</taxon>
        <taxon>Insecta</taxon>
        <taxon>Pterygota</taxon>
        <taxon>Neoptera</taxon>
        <taxon>Polyneoptera</taxon>
        <taxon>Dictyoptera</taxon>
        <taxon>Blattodea</taxon>
        <taxon>Blattoidea</taxon>
        <taxon>Termitoidae</taxon>
        <taxon>Termitidae</taxon>
        <taxon>Syntermitinae</taxon>
        <taxon>Embiratermes</taxon>
    </lineage>
</organism>
<dbReference type="SUPFAM" id="SSF49265">
    <property type="entry name" value="Fibronectin type III"/>
    <property type="match status" value="2"/>
</dbReference>
<dbReference type="CDD" id="cd00064">
    <property type="entry name" value="FU"/>
    <property type="match status" value="1"/>
</dbReference>
<keyword evidence="16" id="KW-1015">Disulfide bond</keyword>
<evidence type="ECO:0000256" key="7">
    <source>
        <dbReference type="ARBA" id="ARBA00022723"/>
    </source>
</evidence>
<evidence type="ECO:0000313" key="28">
    <source>
        <dbReference type="EMBL" id="QIJ58383.1"/>
    </source>
</evidence>
<dbReference type="InterPro" id="IPR017441">
    <property type="entry name" value="Protein_kinase_ATP_BS"/>
</dbReference>
<dbReference type="Pfam" id="PF01030">
    <property type="entry name" value="Recep_L_domain"/>
    <property type="match status" value="2"/>
</dbReference>
<evidence type="ECO:0000256" key="12">
    <source>
        <dbReference type="ARBA" id="ARBA00022840"/>
    </source>
</evidence>
<comment type="catalytic activity">
    <reaction evidence="20 22">
        <text>L-tyrosyl-[protein] + ATP = O-phospho-L-tyrosyl-[protein] + ADP + H(+)</text>
        <dbReference type="Rhea" id="RHEA:10596"/>
        <dbReference type="Rhea" id="RHEA-COMP:10136"/>
        <dbReference type="Rhea" id="RHEA-COMP:20101"/>
        <dbReference type="ChEBI" id="CHEBI:15378"/>
        <dbReference type="ChEBI" id="CHEBI:30616"/>
        <dbReference type="ChEBI" id="CHEBI:46858"/>
        <dbReference type="ChEBI" id="CHEBI:61978"/>
        <dbReference type="ChEBI" id="CHEBI:456216"/>
        <dbReference type="EC" id="2.7.10.1"/>
    </reaction>
</comment>
<proteinExistence type="evidence at transcript level"/>
<dbReference type="Pfam" id="PF00041">
    <property type="entry name" value="fn3"/>
    <property type="match status" value="1"/>
</dbReference>
<protein>
    <recommendedName>
        <fullName evidence="22">Tyrosine-protein kinase receptor</fullName>
        <ecNumber evidence="22">2.7.10.1</ecNumber>
    </recommendedName>
</protein>
<dbReference type="GO" id="GO:0030424">
    <property type="term" value="C:axon"/>
    <property type="evidence" value="ECO:0007669"/>
    <property type="project" value="TreeGrafter"/>
</dbReference>
<keyword evidence="15" id="KW-0829">Tyrosine-protein kinase</keyword>
<feature type="chain" id="PRO_5026031117" description="Tyrosine-protein kinase receptor" evidence="25">
    <location>
        <begin position="31"/>
        <end position="1679"/>
    </location>
</feature>
<dbReference type="InterPro" id="IPR009030">
    <property type="entry name" value="Growth_fac_rcpt_cys_sf"/>
</dbReference>
<evidence type="ECO:0000256" key="5">
    <source>
        <dbReference type="ARBA" id="ARBA00022685"/>
    </source>
</evidence>
<dbReference type="FunFam" id="3.30.200.20:FF:000026">
    <property type="entry name" value="Tyrosine-protein kinase receptor"/>
    <property type="match status" value="1"/>
</dbReference>
<evidence type="ECO:0000256" key="23">
    <source>
        <dbReference type="SAM" id="MobiDB-lite"/>
    </source>
</evidence>
<feature type="binding site" evidence="21">
    <location>
        <position position="1075"/>
    </location>
    <ligand>
        <name>ATP</name>
        <dbReference type="ChEBI" id="CHEBI:30616"/>
    </ligand>
</feature>
<dbReference type="InterPro" id="IPR036941">
    <property type="entry name" value="Rcpt_L-dom_sf"/>
</dbReference>
<keyword evidence="17 22" id="KW-0675">Receptor</keyword>
<dbReference type="PROSITE" id="PS00239">
    <property type="entry name" value="RECEPTOR_TYR_KIN_II"/>
    <property type="match status" value="1"/>
</dbReference>
<keyword evidence="7" id="KW-0479">Metal-binding</keyword>
<evidence type="ECO:0000256" key="22">
    <source>
        <dbReference type="RuleBase" id="RU000312"/>
    </source>
</evidence>
<feature type="domain" description="Fibronectin type-III" evidence="27">
    <location>
        <begin position="624"/>
        <end position="720"/>
    </location>
</feature>
<sequence>MWKRDSLSMCVVTCISVLLLWGVPLSRVDGAVTITRSNSVTGSNISTQVTSDRICVSVDIRNSVREFELLRGCTVVEGFVRIVLIDRANESDYENVSFPELREITCYLMLYRVRGLRNLGLLFPNLAVIRGNTLFQDYALVVYEMQQLQELGLWGLTAILRGSVRIEKNPELCYYNTVNWDAITNGGEHFIVSNKDATSCPIQEVCDVAEGCNKSMCWGSQTHNCHRGRPQSECHELCLGGCTGPTADRCYVCRGVLNDGVCVSKCPPGRVSFLGRRCVTEDQCQLLSHANVDASSVDYRTRRWAFNGSCVDQCPPGYQEVSNGTVTRGCQPCKGQCGRKCDGGPVSSIEDAQKLRGCTTILTSLEILIRGYGNHIVRELEENLAAIEEIEGYLKVSRSFPLTSLNFLRNLRIIRGNILEDDRYALLVLENQNLQELWNWSSRPQELQLKILRGHLRFHYNPKLCMSQIDKLQEITGAPNYTNFDVAQESNGDKVACNVVTIQANATVKSSTSALIEWEPCLVADPSSILGYMVYYIEAAEQNVTENDGLDACGDYGWRVIYVSCDTAENNTVLASHPGNLVQFLPRLEPFTQYAFYVKTYTKTNTGGQSMIKYFRTLPDRPSVPKEIHAFSNSTSEIILHWQPPEHPNGILTHYLVSGIWQRDDQIFLEQRNYCQNPLDHTSRHDVTVFPSSVSDTLSSQTCCEKGKAEPLVLIEDEEEYNMLCGPGALKKNKIFDFYGTEIDPCTNYFYSFIHSGIPKLRDEQELGLRFPNMHSSVSSPQKVLATFSNHTVRNSYGVYEKFLQRINANTTQIVLNHMHHFAEYTIEVTACHDPHYADPQKYNTNDIAVTDYESCSPAGLVTVRTKQLATADTIDSDFLAAQISNGTSQTVRLTWKEPKMPNGITVAYRIEHHRTDSGTLNPVVKCLTRKEYLKNGRGYVLPNLPPGNYSFRVRAMSLAGEGPFTKLFHFPVEDVPDQSTWGTLVGVLVGGCLVLIVLAVVAIFCWKRRAKERSLMIIASVNPDYMTAGDVIYVEDEWEVAREKLKLVRELGQGSFGMVYEGLLRPGDIRCAVKMINENASVREKMEFLNEAAVMKSFAGAHHIVNLLGVVSKGQPALVVMELMALGDLKTYLRASRDPPPPPPDLRRMLLMAAQVADGMAYLEAHKFIHRDLAARNCMVAEDLTIKIGDFGMTRDIYETDYYRNGSKGLLPIRWMSPESLADGVFTSQSDVWSFGVVLWEMATLAEQPYQGLSNEQVLQFVLGGGMLEHPHCCPDILHQIMVACWHRRPSHRPRFLQIVTELEALSDFGQKFKQVSFCHSKEGQVIKANMAQQQDIDLSCDLELNETFTSSPLVSFYQLLEEETVPLQINTIKSKEAADESYVPSGNLQGQVAQNASNTQLDLEHPFSVTVPNQHDILSDSCVLPVGLKGPLGYCVPEHLTGLPETEHLLSDPNSDSIAQRNRSEIVPSKRTSQTGSSVIRKALHLVPEDRYQLSENVYIQSENNDRTIPSIPSHMTIDSGKKMSFVESGDNYVPTEPIFPQPTCETDEECDFHLPLSVAVSQNYVPSENSVDCDTRSPSGGLKCLVTSALSQSETNLSSQDGFILMDNLHNQPITDDSHSNLTPRKLSPSFPEDCDLDASAEYLHEKDNLRSDSDNRCRLPNGIVNGLHFPSERWQ</sequence>
<feature type="domain" description="Fibronectin type-III" evidence="27">
    <location>
        <begin position="878"/>
        <end position="979"/>
    </location>
</feature>
<dbReference type="GO" id="GO:0042593">
    <property type="term" value="P:glucose homeostasis"/>
    <property type="evidence" value="ECO:0007669"/>
    <property type="project" value="TreeGrafter"/>
</dbReference>
<name>A0A6G7NUQ3_9NEOP</name>
<dbReference type="InterPro" id="IPR008266">
    <property type="entry name" value="Tyr_kinase_AS"/>
</dbReference>
<evidence type="ECO:0000259" key="27">
    <source>
        <dbReference type="PROSITE" id="PS50853"/>
    </source>
</evidence>
<feature type="signal peptide" evidence="25">
    <location>
        <begin position="1"/>
        <end position="30"/>
    </location>
</feature>
<evidence type="ECO:0000256" key="11">
    <source>
        <dbReference type="ARBA" id="ARBA00022777"/>
    </source>
</evidence>
<dbReference type="InterPro" id="IPR000719">
    <property type="entry name" value="Prot_kinase_dom"/>
</dbReference>
<keyword evidence="3 22" id="KW-0597">Phosphoprotein</keyword>
<feature type="region of interest" description="Disordered" evidence="23">
    <location>
        <begin position="1453"/>
        <end position="1476"/>
    </location>
</feature>
<evidence type="ECO:0000256" key="16">
    <source>
        <dbReference type="ARBA" id="ARBA00023157"/>
    </source>
</evidence>
<dbReference type="GO" id="GO:0005009">
    <property type="term" value="F:insulin receptor activity"/>
    <property type="evidence" value="ECO:0007669"/>
    <property type="project" value="TreeGrafter"/>
</dbReference>
<evidence type="ECO:0000256" key="2">
    <source>
        <dbReference type="ARBA" id="ARBA00004479"/>
    </source>
</evidence>
<dbReference type="InterPro" id="IPR011009">
    <property type="entry name" value="Kinase-like_dom_sf"/>
</dbReference>
<evidence type="ECO:0000256" key="3">
    <source>
        <dbReference type="ARBA" id="ARBA00022553"/>
    </source>
</evidence>
<evidence type="ECO:0000256" key="25">
    <source>
        <dbReference type="SAM" id="SignalP"/>
    </source>
</evidence>
<keyword evidence="9" id="KW-0677">Repeat</keyword>
<dbReference type="Pfam" id="PF07714">
    <property type="entry name" value="PK_Tyr_Ser-Thr"/>
    <property type="match status" value="1"/>
</dbReference>
<evidence type="ECO:0000259" key="26">
    <source>
        <dbReference type="PROSITE" id="PS50011"/>
    </source>
</evidence>
<feature type="domain" description="Protein kinase" evidence="26">
    <location>
        <begin position="1046"/>
        <end position="1307"/>
    </location>
</feature>
<evidence type="ECO:0000256" key="24">
    <source>
        <dbReference type="SAM" id="Phobius"/>
    </source>
</evidence>
<dbReference type="PROSITE" id="PS00107">
    <property type="entry name" value="PROTEIN_KINASE_ATP"/>
    <property type="match status" value="1"/>
</dbReference>
<keyword evidence="8 25" id="KW-0732">Signal</keyword>
<evidence type="ECO:0000256" key="10">
    <source>
        <dbReference type="ARBA" id="ARBA00022741"/>
    </source>
</evidence>
<dbReference type="Pfam" id="PF00757">
    <property type="entry name" value="Furin-like"/>
    <property type="match status" value="1"/>
</dbReference>
<dbReference type="PRINTS" id="PR00109">
    <property type="entry name" value="TYRKINASE"/>
</dbReference>
<evidence type="ECO:0000256" key="20">
    <source>
        <dbReference type="ARBA" id="ARBA00051243"/>
    </source>
</evidence>
<dbReference type="FunFam" id="1.10.510.10:FF:000528">
    <property type="entry name" value="Tyrosine-protein kinase receptor"/>
    <property type="match status" value="1"/>
</dbReference>
<dbReference type="PROSITE" id="PS00109">
    <property type="entry name" value="PROTEIN_KINASE_TYR"/>
    <property type="match status" value="1"/>
</dbReference>
<evidence type="ECO:0000256" key="15">
    <source>
        <dbReference type="ARBA" id="ARBA00023137"/>
    </source>
</evidence>
<dbReference type="InterPro" id="IPR036116">
    <property type="entry name" value="FN3_sf"/>
</dbReference>
<dbReference type="InterPro" id="IPR003961">
    <property type="entry name" value="FN3_dom"/>
</dbReference>
<keyword evidence="5" id="KW-0165">Cleavage on pair of basic residues</keyword>
<feature type="compositionally biased region" description="Polar residues" evidence="23">
    <location>
        <begin position="1454"/>
        <end position="1463"/>
    </location>
</feature>
<dbReference type="GO" id="GO:0043410">
    <property type="term" value="P:positive regulation of MAPK cascade"/>
    <property type="evidence" value="ECO:0007669"/>
    <property type="project" value="TreeGrafter"/>
</dbReference>
<dbReference type="GO" id="GO:0005524">
    <property type="term" value="F:ATP binding"/>
    <property type="evidence" value="ECO:0007669"/>
    <property type="project" value="UniProtKB-UniRule"/>
</dbReference>
<keyword evidence="6 22" id="KW-0812">Transmembrane</keyword>
<keyword evidence="13 24" id="KW-1133">Transmembrane helix</keyword>
<dbReference type="GO" id="GO:0043560">
    <property type="term" value="F:insulin receptor substrate binding"/>
    <property type="evidence" value="ECO:0007669"/>
    <property type="project" value="TreeGrafter"/>
</dbReference>
<keyword evidence="14 24" id="KW-0472">Membrane</keyword>
<keyword evidence="18" id="KW-0325">Glycoprotein</keyword>
<evidence type="ECO:0000256" key="17">
    <source>
        <dbReference type="ARBA" id="ARBA00023170"/>
    </source>
</evidence>
<evidence type="ECO:0000256" key="6">
    <source>
        <dbReference type="ARBA" id="ARBA00022692"/>
    </source>
</evidence>
<keyword evidence="10 21" id="KW-0547">Nucleotide-binding</keyword>
<dbReference type="GO" id="GO:0046872">
    <property type="term" value="F:metal ion binding"/>
    <property type="evidence" value="ECO:0007669"/>
    <property type="project" value="UniProtKB-KW"/>
</dbReference>
<feature type="transmembrane region" description="Helical" evidence="24">
    <location>
        <begin position="982"/>
        <end position="1007"/>
    </location>
</feature>
<evidence type="ECO:0000256" key="21">
    <source>
        <dbReference type="PROSITE-ProRule" id="PRU10141"/>
    </source>
</evidence>
<dbReference type="Gene3D" id="3.30.200.20">
    <property type="entry name" value="Phosphorylase Kinase, domain 1"/>
    <property type="match status" value="1"/>
</dbReference>
<dbReference type="InterPro" id="IPR006211">
    <property type="entry name" value="Furin-like_Cys-rich_dom"/>
</dbReference>
<dbReference type="Gene3D" id="2.60.40.10">
    <property type="entry name" value="Immunoglobulins"/>
    <property type="match status" value="3"/>
</dbReference>
<comment type="cofactor">
    <cofactor evidence="1">
        <name>Mn(2+)</name>
        <dbReference type="ChEBI" id="CHEBI:29035"/>
    </cofactor>
</comment>
<dbReference type="InterPro" id="IPR001245">
    <property type="entry name" value="Ser-Thr/Tyr_kinase_cat_dom"/>
</dbReference>
<dbReference type="EC" id="2.7.10.1" evidence="22"/>
<dbReference type="PROSITE" id="PS50853">
    <property type="entry name" value="FN3"/>
    <property type="match status" value="2"/>
</dbReference>
<dbReference type="PANTHER" id="PTHR24416:SF525">
    <property type="entry name" value="INSULIN-LIKE RECEPTOR"/>
    <property type="match status" value="1"/>
</dbReference>
<dbReference type="InterPro" id="IPR050122">
    <property type="entry name" value="RTK"/>
</dbReference>
<dbReference type="SMART" id="SM00261">
    <property type="entry name" value="FU"/>
    <property type="match status" value="1"/>
</dbReference>
<dbReference type="InterPro" id="IPR000494">
    <property type="entry name" value="Rcpt_L-dom"/>
</dbReference>
<dbReference type="GO" id="GO:0051897">
    <property type="term" value="P:positive regulation of phosphatidylinositol 3-kinase/protein kinase B signal transduction"/>
    <property type="evidence" value="ECO:0007669"/>
    <property type="project" value="TreeGrafter"/>
</dbReference>
<reference evidence="28" key="1">
    <citation type="submission" date="2019-07" db="EMBL/GenBank/DDBJ databases">
        <title>Evolution of insulin receptor genes.</title>
        <authorList>
            <person name="Dolezel D."/>
            <person name="Jedlicka P."/>
        </authorList>
    </citation>
    <scope>NUCLEOTIDE SEQUENCE</scope>
</reference>
<evidence type="ECO:0000256" key="13">
    <source>
        <dbReference type="ARBA" id="ARBA00022989"/>
    </source>
</evidence>
<dbReference type="InterPro" id="IPR006212">
    <property type="entry name" value="Furin_repeat"/>
</dbReference>
<evidence type="ECO:0000256" key="14">
    <source>
        <dbReference type="ARBA" id="ARBA00023136"/>
    </source>
</evidence>
<dbReference type="GO" id="GO:0005899">
    <property type="term" value="C:insulin receptor complex"/>
    <property type="evidence" value="ECO:0007669"/>
    <property type="project" value="TreeGrafter"/>
</dbReference>
<dbReference type="CDD" id="cd00063">
    <property type="entry name" value="FN3"/>
    <property type="match status" value="3"/>
</dbReference>
<evidence type="ECO:0000256" key="18">
    <source>
        <dbReference type="ARBA" id="ARBA00023180"/>
    </source>
</evidence>
<dbReference type="InterPro" id="IPR013783">
    <property type="entry name" value="Ig-like_fold"/>
</dbReference>
<keyword evidence="12 21" id="KW-0067">ATP-binding</keyword>
<evidence type="ECO:0000256" key="1">
    <source>
        <dbReference type="ARBA" id="ARBA00001936"/>
    </source>
</evidence>
<accession>A0A6G7NUQ3</accession>